<dbReference type="SUPFAM" id="SSF50729">
    <property type="entry name" value="PH domain-like"/>
    <property type="match status" value="1"/>
</dbReference>
<dbReference type="InterPro" id="IPR002110">
    <property type="entry name" value="Ankyrin_rpt"/>
</dbReference>
<comment type="caution">
    <text evidence="12">The sequence shown here is derived from an EMBL/GenBank/DDBJ whole genome shotgun (WGS) entry which is preliminary data.</text>
</comment>
<evidence type="ECO:0000256" key="6">
    <source>
        <dbReference type="ARBA" id="ARBA00023054"/>
    </source>
</evidence>
<dbReference type="CDD" id="cd13250">
    <property type="entry name" value="PH_ACAP"/>
    <property type="match status" value="1"/>
</dbReference>
<evidence type="ECO:0000256" key="8">
    <source>
        <dbReference type="PROSITE-ProRule" id="PRU00288"/>
    </source>
</evidence>
<dbReference type="SMART" id="SM00248">
    <property type="entry name" value="ANK"/>
    <property type="match status" value="2"/>
</dbReference>
<gene>
    <name evidence="12" type="ORF">C2845_PM12G11060</name>
</gene>
<keyword evidence="13" id="KW-1185">Reference proteome</keyword>
<evidence type="ECO:0000259" key="10">
    <source>
        <dbReference type="PROSITE" id="PS50003"/>
    </source>
</evidence>
<evidence type="ECO:0000256" key="4">
    <source>
        <dbReference type="ARBA" id="ARBA00022771"/>
    </source>
</evidence>
<evidence type="ECO:0000256" key="5">
    <source>
        <dbReference type="ARBA" id="ARBA00022833"/>
    </source>
</evidence>
<keyword evidence="3" id="KW-0677">Repeat</keyword>
<dbReference type="PROSITE" id="PS50115">
    <property type="entry name" value="ARFGAP"/>
    <property type="match status" value="1"/>
</dbReference>
<dbReference type="OrthoDB" id="194358at2759"/>
<protein>
    <submittedName>
        <fullName evidence="12">ADP-ribosylation factor GTPase-activating protein AGD2-like isoform X1</fullName>
    </submittedName>
</protein>
<dbReference type="PROSITE" id="PS50297">
    <property type="entry name" value="ANK_REP_REGION"/>
    <property type="match status" value="2"/>
</dbReference>
<dbReference type="SUPFAM" id="SSF48403">
    <property type="entry name" value="Ankyrin repeat"/>
    <property type="match status" value="1"/>
</dbReference>
<dbReference type="STRING" id="4540.A0A3L6QIT6"/>
<dbReference type="Pfam" id="PF00169">
    <property type="entry name" value="PH"/>
    <property type="match status" value="1"/>
</dbReference>
<dbReference type="Gene3D" id="2.30.29.30">
    <property type="entry name" value="Pleckstrin-homology domain (PH domain)/Phosphotyrosine-binding domain (PTB)"/>
    <property type="match status" value="1"/>
</dbReference>
<feature type="domain" description="PH" evidence="10">
    <location>
        <begin position="261"/>
        <end position="391"/>
    </location>
</feature>
<evidence type="ECO:0000259" key="11">
    <source>
        <dbReference type="PROSITE" id="PS50115"/>
    </source>
</evidence>
<reference evidence="13" key="1">
    <citation type="journal article" date="2019" name="Nat. Commun.">
        <title>The genome of broomcorn millet.</title>
        <authorList>
            <person name="Zou C."/>
            <person name="Miki D."/>
            <person name="Li D."/>
            <person name="Tang Q."/>
            <person name="Xiao L."/>
            <person name="Rajput S."/>
            <person name="Deng P."/>
            <person name="Jia W."/>
            <person name="Huang R."/>
            <person name="Zhang M."/>
            <person name="Sun Y."/>
            <person name="Hu J."/>
            <person name="Fu X."/>
            <person name="Schnable P.S."/>
            <person name="Li F."/>
            <person name="Zhang H."/>
            <person name="Feng B."/>
            <person name="Zhu X."/>
            <person name="Liu R."/>
            <person name="Schnable J.C."/>
            <person name="Zhu J.-K."/>
            <person name="Zhang H."/>
        </authorList>
    </citation>
    <scope>NUCLEOTIDE SEQUENCE [LARGE SCALE GENOMIC DNA]</scope>
</reference>
<evidence type="ECO:0000256" key="1">
    <source>
        <dbReference type="ARBA" id="ARBA00022468"/>
    </source>
</evidence>
<dbReference type="Gene3D" id="1.10.220.150">
    <property type="entry name" value="Arf GTPase activating protein"/>
    <property type="match status" value="1"/>
</dbReference>
<keyword evidence="5" id="KW-0862">Zinc</keyword>
<dbReference type="Gene3D" id="1.20.1270.60">
    <property type="entry name" value="Arfaptin homology (AH) domain/BAR domain"/>
    <property type="match status" value="1"/>
</dbReference>
<keyword evidence="2" id="KW-0479">Metal-binding</keyword>
<evidence type="ECO:0000256" key="3">
    <source>
        <dbReference type="ARBA" id="ARBA00022737"/>
    </source>
</evidence>
<dbReference type="PROSITE" id="PS50088">
    <property type="entry name" value="ANK_REPEAT"/>
    <property type="match status" value="2"/>
</dbReference>
<organism evidence="12 13">
    <name type="scientific">Panicum miliaceum</name>
    <name type="common">Proso millet</name>
    <name type="synonym">Broomcorn millet</name>
    <dbReference type="NCBI Taxonomy" id="4540"/>
    <lineage>
        <taxon>Eukaryota</taxon>
        <taxon>Viridiplantae</taxon>
        <taxon>Streptophyta</taxon>
        <taxon>Embryophyta</taxon>
        <taxon>Tracheophyta</taxon>
        <taxon>Spermatophyta</taxon>
        <taxon>Magnoliopsida</taxon>
        <taxon>Liliopsida</taxon>
        <taxon>Poales</taxon>
        <taxon>Poaceae</taxon>
        <taxon>PACMAD clade</taxon>
        <taxon>Panicoideae</taxon>
        <taxon>Panicodae</taxon>
        <taxon>Paniceae</taxon>
        <taxon>Panicinae</taxon>
        <taxon>Panicum</taxon>
        <taxon>Panicum sect. Panicum</taxon>
    </lineage>
</organism>
<dbReference type="GO" id="GO:0005096">
    <property type="term" value="F:GTPase activator activity"/>
    <property type="evidence" value="ECO:0007669"/>
    <property type="project" value="UniProtKB-KW"/>
</dbReference>
<evidence type="ECO:0000313" key="12">
    <source>
        <dbReference type="EMBL" id="RLM80494.1"/>
    </source>
</evidence>
<evidence type="ECO:0000313" key="13">
    <source>
        <dbReference type="Proteomes" id="UP000275267"/>
    </source>
</evidence>
<dbReference type="InterPro" id="IPR027267">
    <property type="entry name" value="AH/BAR_dom_sf"/>
</dbReference>
<keyword evidence="7" id="KW-0040">ANK repeat</keyword>
<dbReference type="Pfam" id="PF12796">
    <property type="entry name" value="Ank_2"/>
    <property type="match status" value="1"/>
</dbReference>
<keyword evidence="4 8" id="KW-0863">Zinc-finger</keyword>
<evidence type="ECO:0000256" key="9">
    <source>
        <dbReference type="SAM" id="Coils"/>
    </source>
</evidence>
<dbReference type="InterPro" id="IPR045258">
    <property type="entry name" value="ACAP1/2/3-like"/>
</dbReference>
<dbReference type="PANTHER" id="PTHR23180">
    <property type="entry name" value="CENTAURIN/ARF"/>
    <property type="match status" value="1"/>
</dbReference>
<feature type="coiled-coil region" evidence="9">
    <location>
        <begin position="119"/>
        <end position="172"/>
    </location>
</feature>
<dbReference type="InterPro" id="IPR037278">
    <property type="entry name" value="ARFGAP/RecO"/>
</dbReference>
<dbReference type="SUPFAM" id="SSF103657">
    <property type="entry name" value="BAR/IMD domain-like"/>
    <property type="match status" value="1"/>
</dbReference>
<name>A0A3L6QIT6_PANMI</name>
<evidence type="ECO:0000256" key="7">
    <source>
        <dbReference type="PROSITE-ProRule" id="PRU00023"/>
    </source>
</evidence>
<dbReference type="InterPro" id="IPR001164">
    <property type="entry name" value="ArfGAP_dom"/>
</dbReference>
<dbReference type="InterPro" id="IPR004148">
    <property type="entry name" value="BAR_dom"/>
</dbReference>
<keyword evidence="6 9" id="KW-0175">Coiled coil</keyword>
<dbReference type="GO" id="GO:0008270">
    <property type="term" value="F:zinc ion binding"/>
    <property type="evidence" value="ECO:0007669"/>
    <property type="project" value="UniProtKB-KW"/>
</dbReference>
<feature type="repeat" description="ANK" evidence="7">
    <location>
        <begin position="671"/>
        <end position="703"/>
    </location>
</feature>
<dbReference type="InterPro" id="IPR036770">
    <property type="entry name" value="Ankyrin_rpt-contain_sf"/>
</dbReference>
<dbReference type="PANTHER" id="PTHR23180:SF244">
    <property type="entry name" value="ADP-RIBOSYLATION FACTOR GTPASE-ACTIVATING PROTEIN AGD2"/>
    <property type="match status" value="1"/>
</dbReference>
<keyword evidence="1" id="KW-0343">GTPase activation</keyword>
<dbReference type="SMART" id="SM00233">
    <property type="entry name" value="PH"/>
    <property type="match status" value="1"/>
</dbReference>
<sequence length="729" mass="81770">MAAFTKLEDSPMFRKQVNSLEQLTDELKERCSNLHKGCKRFMGSLDEAYAGDLSFADSLQAFGAGLDDPVSVAIGGPVMSKFTTAFRELGTYKELLRSQVEHMLSDRLSQFINMDLNGVKDCRRRLDRAAVAYDQAREKFVSVRKGTRAEVVTELEEDLQNAKSTFERCRFNLGYELLGQMEPFIHQVLTYAQQSKEMAVSEQDKLAKRIQEFRTQEEIANVRMASNVDTSTSGDGIHVVGLQSYKTIEALMQSTANGEVQVIKQGYLFKRPQNTRGEWKRRFFVLDSHGTLYYYGNKGKSQGVASQQTAGEGAGVFGRFRFLNQRASSQGEDSLSCHTIDLRTSTIKVDADENDLRFCFRIISPIKTFTLQAESGADQKDWIQKITGVIASLLNSPFPQQLSYSNIAIESNRSTSSVDSLSIEDNKSSEGHDDIFNLLRSIPGNDSCAECRSPDPDWASLNLGILICIECSGAHRNLGVHISKVRSLRLDVKVWEPVIMDLFHALGNDYANSIWEALLPKEDEGMDKSNGAILFIEKPKPSDAFSIKERYIQTKYVDKLLFARDTNQVTNDILEAIRTNDVRAAYRILAIAEVSANMTYDALSKDVHHVQPVTDKMLLDPVSCEIIRDNGKPEGCLQGCSLLHFACQYGHPVMVELLLLFGADINMQDFHGRTPLHHCVQKKNDDLTKHLLKRGARTTIKDGGGLTALERRMELGAITDEELFILFVR</sequence>
<dbReference type="Pfam" id="PF16746">
    <property type="entry name" value="BAR_3"/>
    <property type="match status" value="1"/>
</dbReference>
<dbReference type="PROSITE" id="PS50003">
    <property type="entry name" value="PH_DOMAIN"/>
    <property type="match status" value="1"/>
</dbReference>
<accession>A0A3L6QIT6</accession>
<dbReference type="CDD" id="cd08204">
    <property type="entry name" value="ArfGap"/>
    <property type="match status" value="1"/>
</dbReference>
<dbReference type="AlphaFoldDB" id="A0A3L6QIT6"/>
<dbReference type="FunFam" id="1.10.220.150:FF:000019">
    <property type="entry name" value="ADP-ribosylation factor GTPase-activating protein AGD1"/>
    <property type="match status" value="1"/>
</dbReference>
<dbReference type="Pfam" id="PF01412">
    <property type="entry name" value="ArfGap"/>
    <property type="match status" value="1"/>
</dbReference>
<dbReference type="GO" id="GO:0005737">
    <property type="term" value="C:cytoplasm"/>
    <property type="evidence" value="ECO:0007669"/>
    <property type="project" value="InterPro"/>
</dbReference>
<dbReference type="SUPFAM" id="SSF57863">
    <property type="entry name" value="ArfGap/RecO-like zinc finger"/>
    <property type="match status" value="1"/>
</dbReference>
<feature type="domain" description="Arf-GAP" evidence="11">
    <location>
        <begin position="433"/>
        <end position="569"/>
    </location>
</feature>
<dbReference type="Proteomes" id="UP000275267">
    <property type="component" value="Unassembled WGS sequence"/>
</dbReference>
<evidence type="ECO:0000256" key="2">
    <source>
        <dbReference type="ARBA" id="ARBA00022723"/>
    </source>
</evidence>
<proteinExistence type="predicted"/>
<dbReference type="InterPro" id="IPR011993">
    <property type="entry name" value="PH-like_dom_sf"/>
</dbReference>
<dbReference type="Gene3D" id="1.25.40.20">
    <property type="entry name" value="Ankyrin repeat-containing domain"/>
    <property type="match status" value="1"/>
</dbReference>
<dbReference type="SMART" id="SM00721">
    <property type="entry name" value="BAR"/>
    <property type="match status" value="1"/>
</dbReference>
<dbReference type="EMBL" id="PQIB02000012">
    <property type="protein sequence ID" value="RLM80494.1"/>
    <property type="molecule type" value="Genomic_DNA"/>
</dbReference>
<dbReference type="PRINTS" id="PR00405">
    <property type="entry name" value="REVINTRACTNG"/>
</dbReference>
<dbReference type="InterPro" id="IPR038508">
    <property type="entry name" value="ArfGAP_dom_sf"/>
</dbReference>
<dbReference type="InterPro" id="IPR001849">
    <property type="entry name" value="PH_domain"/>
</dbReference>
<feature type="repeat" description="ANK" evidence="7">
    <location>
        <begin position="638"/>
        <end position="670"/>
    </location>
</feature>
<dbReference type="SMART" id="SM00105">
    <property type="entry name" value="ArfGap"/>
    <property type="match status" value="1"/>
</dbReference>